<evidence type="ECO:0000313" key="5">
    <source>
        <dbReference type="EMBL" id="PQM35411.1"/>
    </source>
</evidence>
<feature type="compositionally biased region" description="Low complexity" evidence="4">
    <location>
        <begin position="38"/>
        <end position="51"/>
    </location>
</feature>
<keyword evidence="3" id="KW-0464">Manganese</keyword>
<sequence length="193" mass="20762">MSGGSQFVDRDTFEKADAATSPSCNPPLPASQDQQSDAAPVEVAEAATPPVSNSSPSIVANLESENNSSSQLLQTPIGWPHDGELTLNWVQNLMSVFDWASRNLKPTQLPDVFPIEVLDSLVLCASQILHKEANCVTIDNLASESTVVVIGDLHGQLHDLLFLLRDAGFPQKIDSLSLMEIMLTEVLGVLKLS</sequence>
<evidence type="ECO:0000313" key="6">
    <source>
        <dbReference type="Proteomes" id="UP000250321"/>
    </source>
</evidence>
<evidence type="ECO:0000256" key="2">
    <source>
        <dbReference type="ARBA" id="ARBA00022723"/>
    </source>
</evidence>
<dbReference type="Gene3D" id="3.60.21.10">
    <property type="match status" value="1"/>
</dbReference>
<evidence type="ECO:0008006" key="7">
    <source>
        <dbReference type="Google" id="ProtNLM"/>
    </source>
</evidence>
<dbReference type="EMBL" id="PJQY01003680">
    <property type="protein sequence ID" value="PQM35411.1"/>
    <property type="molecule type" value="Genomic_DNA"/>
</dbReference>
<reference evidence="5 6" key="1">
    <citation type="submission" date="2018-02" db="EMBL/GenBank/DDBJ databases">
        <title>Draft genome of wild Prunus yedoensis var. nudiflora.</title>
        <authorList>
            <person name="Baek S."/>
            <person name="Kim J.-H."/>
            <person name="Choi K."/>
            <person name="Kim G.-B."/>
            <person name="Cho A."/>
            <person name="Jang H."/>
            <person name="Shin C.-H."/>
            <person name="Yu H.-J."/>
            <person name="Mun J.-H."/>
        </authorList>
    </citation>
    <scope>NUCLEOTIDE SEQUENCE [LARGE SCALE GENOMIC DNA]</scope>
    <source>
        <strain evidence="6">cv. Jeju island</strain>
        <tissue evidence="5">Leaf</tissue>
    </source>
</reference>
<dbReference type="STRING" id="2094558.A0A314UDK0"/>
<evidence type="ECO:0000256" key="1">
    <source>
        <dbReference type="ARBA" id="ARBA00001936"/>
    </source>
</evidence>
<feature type="region of interest" description="Disordered" evidence="4">
    <location>
        <begin position="1"/>
        <end position="58"/>
    </location>
</feature>
<evidence type="ECO:0000256" key="3">
    <source>
        <dbReference type="ARBA" id="ARBA00023211"/>
    </source>
</evidence>
<proteinExistence type="predicted"/>
<feature type="compositionally biased region" description="Basic and acidic residues" evidence="4">
    <location>
        <begin position="8"/>
        <end position="17"/>
    </location>
</feature>
<dbReference type="SUPFAM" id="SSF56300">
    <property type="entry name" value="Metallo-dependent phosphatases"/>
    <property type="match status" value="1"/>
</dbReference>
<organism evidence="5 6">
    <name type="scientific">Prunus yedoensis var. nudiflora</name>
    <dbReference type="NCBI Taxonomy" id="2094558"/>
    <lineage>
        <taxon>Eukaryota</taxon>
        <taxon>Viridiplantae</taxon>
        <taxon>Streptophyta</taxon>
        <taxon>Embryophyta</taxon>
        <taxon>Tracheophyta</taxon>
        <taxon>Spermatophyta</taxon>
        <taxon>Magnoliopsida</taxon>
        <taxon>eudicotyledons</taxon>
        <taxon>Gunneridae</taxon>
        <taxon>Pentapetalae</taxon>
        <taxon>rosids</taxon>
        <taxon>fabids</taxon>
        <taxon>Rosales</taxon>
        <taxon>Rosaceae</taxon>
        <taxon>Amygdaloideae</taxon>
        <taxon>Amygdaleae</taxon>
        <taxon>Prunus</taxon>
    </lineage>
</organism>
<dbReference type="Proteomes" id="UP000250321">
    <property type="component" value="Unassembled WGS sequence"/>
</dbReference>
<keyword evidence="6" id="KW-1185">Reference proteome</keyword>
<comment type="caution">
    <text evidence="5">The sequence shown here is derived from an EMBL/GenBank/DDBJ whole genome shotgun (WGS) entry which is preliminary data.</text>
</comment>
<dbReference type="AlphaFoldDB" id="A0A314UDK0"/>
<dbReference type="GO" id="GO:0046872">
    <property type="term" value="F:metal ion binding"/>
    <property type="evidence" value="ECO:0007669"/>
    <property type="project" value="UniProtKB-KW"/>
</dbReference>
<dbReference type="InterPro" id="IPR029052">
    <property type="entry name" value="Metallo-depent_PP-like"/>
</dbReference>
<protein>
    <recommendedName>
        <fullName evidence="7">Serine/threonine-protein phosphatase 7</fullName>
    </recommendedName>
</protein>
<accession>A0A314UDK0</accession>
<dbReference type="InterPro" id="IPR051134">
    <property type="entry name" value="PPP_phosphatase"/>
</dbReference>
<name>A0A314UDK0_PRUYE</name>
<dbReference type="OrthoDB" id="445564at2759"/>
<dbReference type="PANTHER" id="PTHR45668">
    <property type="entry name" value="SERINE/THREONINE-PROTEIN PHOSPHATASE 5-RELATED"/>
    <property type="match status" value="1"/>
</dbReference>
<gene>
    <name evidence="5" type="ORF">Pyn_13032</name>
</gene>
<keyword evidence="2" id="KW-0479">Metal-binding</keyword>
<comment type="cofactor">
    <cofactor evidence="1">
        <name>Mn(2+)</name>
        <dbReference type="ChEBI" id="CHEBI:29035"/>
    </cofactor>
</comment>
<evidence type="ECO:0000256" key="4">
    <source>
        <dbReference type="SAM" id="MobiDB-lite"/>
    </source>
</evidence>
<dbReference type="PANTHER" id="PTHR45668:SF9">
    <property type="entry name" value="SERINE_THREONINE-PROTEIN PHOSPHATASE 7"/>
    <property type="match status" value="1"/>
</dbReference>